<proteinExistence type="inferred from homology"/>
<accession>A0A2M8LU69</accession>
<dbReference type="Proteomes" id="UP000230407">
    <property type="component" value="Unassembled WGS sequence"/>
</dbReference>
<evidence type="ECO:0000256" key="8">
    <source>
        <dbReference type="SAM" id="SignalP"/>
    </source>
</evidence>
<feature type="signal peptide" evidence="8">
    <location>
        <begin position="1"/>
        <end position="35"/>
    </location>
</feature>
<evidence type="ECO:0000256" key="1">
    <source>
        <dbReference type="ARBA" id="ARBA00011073"/>
    </source>
</evidence>
<feature type="transmembrane region" description="Helical" evidence="7">
    <location>
        <begin position="375"/>
        <end position="398"/>
    </location>
</feature>
<feature type="active site" description="Charge relay system" evidence="5">
    <location>
        <position position="300"/>
    </location>
</feature>
<dbReference type="GO" id="GO:0004252">
    <property type="term" value="F:serine-type endopeptidase activity"/>
    <property type="evidence" value="ECO:0007669"/>
    <property type="project" value="UniProtKB-UniRule"/>
</dbReference>
<dbReference type="AlphaFoldDB" id="A0A2M8LU69"/>
<feature type="active site" description="Charge relay system" evidence="5">
    <location>
        <position position="105"/>
    </location>
</feature>
<comment type="caution">
    <text evidence="10">The sequence shown here is derived from an EMBL/GenBank/DDBJ whole genome shotgun (WGS) entry which is preliminary data.</text>
</comment>
<evidence type="ECO:0000256" key="2">
    <source>
        <dbReference type="ARBA" id="ARBA00022670"/>
    </source>
</evidence>
<keyword evidence="3 5" id="KW-0378">Hydrolase</keyword>
<dbReference type="GO" id="GO:0006508">
    <property type="term" value="P:proteolysis"/>
    <property type="evidence" value="ECO:0007669"/>
    <property type="project" value="UniProtKB-KW"/>
</dbReference>
<dbReference type="PANTHER" id="PTHR43806:SF11">
    <property type="entry name" value="CEREVISIN-RELATED"/>
    <property type="match status" value="1"/>
</dbReference>
<feature type="compositionally biased region" description="Basic and acidic residues" evidence="6">
    <location>
        <begin position="263"/>
        <end position="275"/>
    </location>
</feature>
<dbReference type="Gene3D" id="3.40.50.200">
    <property type="entry name" value="Peptidase S8/S53 domain"/>
    <property type="match status" value="1"/>
</dbReference>
<dbReference type="InterPro" id="IPR036852">
    <property type="entry name" value="Peptidase_S8/S53_dom_sf"/>
</dbReference>
<feature type="region of interest" description="Disordered" evidence="6">
    <location>
        <begin position="33"/>
        <end position="76"/>
    </location>
</feature>
<dbReference type="InterPro" id="IPR015500">
    <property type="entry name" value="Peptidase_S8_subtilisin-rel"/>
</dbReference>
<dbReference type="EMBL" id="PGGW01000065">
    <property type="protein sequence ID" value="PJE95497.1"/>
    <property type="molecule type" value="Genomic_DNA"/>
</dbReference>
<feature type="compositionally biased region" description="Polar residues" evidence="6">
    <location>
        <begin position="40"/>
        <end position="49"/>
    </location>
</feature>
<comment type="similarity">
    <text evidence="1 5">Belongs to the peptidase S8 family.</text>
</comment>
<protein>
    <submittedName>
        <fullName evidence="10">Peptidase</fullName>
    </submittedName>
</protein>
<feature type="region of interest" description="Disordered" evidence="6">
    <location>
        <begin position="261"/>
        <end position="282"/>
    </location>
</feature>
<evidence type="ECO:0000256" key="6">
    <source>
        <dbReference type="SAM" id="MobiDB-lite"/>
    </source>
</evidence>
<keyword evidence="7" id="KW-0472">Membrane</keyword>
<evidence type="ECO:0000256" key="4">
    <source>
        <dbReference type="ARBA" id="ARBA00022825"/>
    </source>
</evidence>
<evidence type="ECO:0000256" key="3">
    <source>
        <dbReference type="ARBA" id="ARBA00022801"/>
    </source>
</evidence>
<evidence type="ECO:0000313" key="11">
    <source>
        <dbReference type="Proteomes" id="UP000230407"/>
    </source>
</evidence>
<gene>
    <name evidence="10" type="ORF">CUT44_23125</name>
</gene>
<organism evidence="10 11">
    <name type="scientific">Streptomyces carminius</name>
    <dbReference type="NCBI Taxonomy" id="2665496"/>
    <lineage>
        <taxon>Bacteria</taxon>
        <taxon>Bacillati</taxon>
        <taxon>Actinomycetota</taxon>
        <taxon>Actinomycetes</taxon>
        <taxon>Kitasatosporales</taxon>
        <taxon>Streptomycetaceae</taxon>
        <taxon>Streptomyces</taxon>
    </lineage>
</organism>
<evidence type="ECO:0000259" key="9">
    <source>
        <dbReference type="Pfam" id="PF00082"/>
    </source>
</evidence>
<feature type="chain" id="PRO_5014766974" evidence="8">
    <location>
        <begin position="36"/>
        <end position="415"/>
    </location>
</feature>
<keyword evidence="8" id="KW-0732">Signal</keyword>
<keyword evidence="7" id="KW-0812">Transmembrane</keyword>
<keyword evidence="7" id="KW-1133">Transmembrane helix</keyword>
<keyword evidence="2 5" id="KW-0645">Protease</keyword>
<keyword evidence="4 5" id="KW-0720">Serine protease</keyword>
<dbReference type="InterPro" id="IPR050131">
    <property type="entry name" value="Peptidase_S8_subtilisin-like"/>
</dbReference>
<dbReference type="PROSITE" id="PS51892">
    <property type="entry name" value="SUBTILASE"/>
    <property type="match status" value="1"/>
</dbReference>
<dbReference type="InterPro" id="IPR000209">
    <property type="entry name" value="Peptidase_S8/S53_dom"/>
</dbReference>
<keyword evidence="11" id="KW-1185">Reference proteome</keyword>
<reference evidence="10 11" key="1">
    <citation type="submission" date="2017-11" db="EMBL/GenBank/DDBJ databases">
        <title>Streptomyces carmine sp. nov., a novel actinomycete isolated from Sophora alopecuroides in Xinjiang, China.</title>
        <authorList>
            <person name="Wang Y."/>
            <person name="Luo X."/>
            <person name="Wan C."/>
            <person name="Zhang L."/>
        </authorList>
    </citation>
    <scope>NUCLEOTIDE SEQUENCE [LARGE SCALE GENOMIC DNA]</scope>
    <source>
        <strain evidence="10 11">TRM SA0054</strain>
    </source>
</reference>
<dbReference type="PRINTS" id="PR00723">
    <property type="entry name" value="SUBTILISIN"/>
</dbReference>
<name>A0A2M8LU69_9ACTN</name>
<feature type="active site" description="Charge relay system" evidence="5">
    <location>
        <position position="132"/>
    </location>
</feature>
<evidence type="ECO:0000256" key="7">
    <source>
        <dbReference type="SAM" id="Phobius"/>
    </source>
</evidence>
<evidence type="ECO:0000313" key="10">
    <source>
        <dbReference type="EMBL" id="PJE95497.1"/>
    </source>
</evidence>
<dbReference type="PANTHER" id="PTHR43806">
    <property type="entry name" value="PEPTIDASE S8"/>
    <property type="match status" value="1"/>
</dbReference>
<sequence length="415" mass="40841">MRAMSSIPAKRTPLLAAVLAAAVVAAAGTAPVARAEPSPGASQPSSGEGSVTLLPPLPVRLGEGQPCTGPSSQKATGAPWAVPVLGLSRAHRLADGSGVTVAVVDTGVAPGVPGLKGRVTAEGAAGQDCAGHGSFAAALIAGAVRPDSGVTGVAPGADILALKGTDDRGVPSPELVAAGIREAADRGADVIYVGHALRTGRAELTAAVEHAADKDALVVAPAAPDAVSREEVEANGGQPPRGPYWPAAVPEALAVVEFGPDGLRQRDAPPSHDPDLAAPGASMVSAGPDGDGHYIASGASLAAACVAGAAALVRERHPELSAAEVGRRLTATGYPANPKRVDPYAALSLTTAEMGEYAAPPAARVRPPADPGPRVTALTVAAVSAGVVALLAALAVVLPRGRARRWTPPGLPGSG</sequence>
<evidence type="ECO:0000256" key="5">
    <source>
        <dbReference type="PROSITE-ProRule" id="PRU01240"/>
    </source>
</evidence>
<dbReference type="Pfam" id="PF00082">
    <property type="entry name" value="Peptidase_S8"/>
    <property type="match status" value="1"/>
</dbReference>
<feature type="domain" description="Peptidase S8/S53" evidence="9">
    <location>
        <begin position="96"/>
        <end position="332"/>
    </location>
</feature>
<dbReference type="SUPFAM" id="SSF52743">
    <property type="entry name" value="Subtilisin-like"/>
    <property type="match status" value="1"/>
</dbReference>